<feature type="region of interest" description="Disordered" evidence="6">
    <location>
        <begin position="274"/>
        <end position="293"/>
    </location>
</feature>
<dbReference type="InterPro" id="IPR036388">
    <property type="entry name" value="WH-like_DNA-bd_sf"/>
</dbReference>
<dbReference type="PANTHER" id="PTHR32071">
    <property type="entry name" value="TRANSCRIPTIONAL REGULATORY PROTEIN"/>
    <property type="match status" value="1"/>
</dbReference>
<dbReference type="SUPFAM" id="SSF52540">
    <property type="entry name" value="P-loop containing nucleoside triphosphate hydrolases"/>
    <property type="match status" value="1"/>
</dbReference>
<dbReference type="PROSITE" id="PS50045">
    <property type="entry name" value="SIGMA54_INTERACT_4"/>
    <property type="match status" value="1"/>
</dbReference>
<dbReference type="PROSITE" id="PS00688">
    <property type="entry name" value="SIGMA54_INTERACT_3"/>
    <property type="match status" value="1"/>
</dbReference>
<dbReference type="EMBL" id="BLTE01000008">
    <property type="protein sequence ID" value="GFK94094.1"/>
    <property type="molecule type" value="Genomic_DNA"/>
</dbReference>
<dbReference type="RefSeq" id="WP_173083844.1">
    <property type="nucleotide sequence ID" value="NZ_BLTE01000008.1"/>
</dbReference>
<evidence type="ECO:0000256" key="1">
    <source>
        <dbReference type="ARBA" id="ARBA00022741"/>
    </source>
</evidence>
<evidence type="ECO:0000256" key="6">
    <source>
        <dbReference type="SAM" id="MobiDB-lite"/>
    </source>
</evidence>
<keyword evidence="4" id="KW-0238">DNA-binding</keyword>
<keyword evidence="7" id="KW-0472">Membrane</keyword>
<evidence type="ECO:0000256" key="4">
    <source>
        <dbReference type="ARBA" id="ARBA00023125"/>
    </source>
</evidence>
<evidence type="ECO:0000256" key="5">
    <source>
        <dbReference type="ARBA" id="ARBA00023163"/>
    </source>
</evidence>
<dbReference type="Pfam" id="PF00158">
    <property type="entry name" value="Sigma54_activat"/>
    <property type="match status" value="1"/>
</dbReference>
<accession>A0A6V8LQU5</accession>
<keyword evidence="3" id="KW-0805">Transcription regulation</keyword>
<dbReference type="InterPro" id="IPR003593">
    <property type="entry name" value="AAA+_ATPase"/>
</dbReference>
<dbReference type="SMART" id="SM00382">
    <property type="entry name" value="AAA"/>
    <property type="match status" value="1"/>
</dbReference>
<dbReference type="CDD" id="cd00009">
    <property type="entry name" value="AAA"/>
    <property type="match status" value="1"/>
</dbReference>
<protein>
    <submittedName>
        <fullName evidence="9">Transcriptional regulatory protein GlrR</fullName>
    </submittedName>
</protein>
<evidence type="ECO:0000256" key="3">
    <source>
        <dbReference type="ARBA" id="ARBA00023015"/>
    </source>
</evidence>
<proteinExistence type="predicted"/>
<reference evidence="9 10" key="2">
    <citation type="submission" date="2020-05" db="EMBL/GenBank/DDBJ databases">
        <title>Draft genome sequence of Desulfovibrio sp. strainFSS-1.</title>
        <authorList>
            <person name="Shimoshige H."/>
            <person name="Kobayashi H."/>
            <person name="Maekawa T."/>
        </authorList>
    </citation>
    <scope>NUCLEOTIDE SEQUENCE [LARGE SCALE GENOMIC DNA]</scope>
    <source>
        <strain evidence="9 10">SIID29052-01</strain>
    </source>
</reference>
<keyword evidence="1" id="KW-0547">Nucleotide-binding</keyword>
<name>A0A6V8LQU5_9BACT</name>
<keyword evidence="5" id="KW-0804">Transcription</keyword>
<dbReference type="Gene3D" id="1.10.10.10">
    <property type="entry name" value="Winged helix-like DNA-binding domain superfamily/Winged helix DNA-binding domain"/>
    <property type="match status" value="1"/>
</dbReference>
<dbReference type="GO" id="GO:0003677">
    <property type="term" value="F:DNA binding"/>
    <property type="evidence" value="ECO:0007669"/>
    <property type="project" value="UniProtKB-KW"/>
</dbReference>
<dbReference type="InterPro" id="IPR027417">
    <property type="entry name" value="P-loop_NTPase"/>
</dbReference>
<dbReference type="Gene3D" id="1.10.8.60">
    <property type="match status" value="1"/>
</dbReference>
<comment type="caution">
    <text evidence="9">The sequence shown here is derived from an EMBL/GenBank/DDBJ whole genome shotgun (WGS) entry which is preliminary data.</text>
</comment>
<dbReference type="PANTHER" id="PTHR32071:SF122">
    <property type="entry name" value="SIGMA FACTOR"/>
    <property type="match status" value="1"/>
</dbReference>
<evidence type="ECO:0000313" key="9">
    <source>
        <dbReference type="EMBL" id="GFK94094.1"/>
    </source>
</evidence>
<feature type="transmembrane region" description="Helical" evidence="7">
    <location>
        <begin position="374"/>
        <end position="394"/>
    </location>
</feature>
<evidence type="ECO:0000256" key="2">
    <source>
        <dbReference type="ARBA" id="ARBA00022840"/>
    </source>
</evidence>
<dbReference type="GO" id="GO:0006355">
    <property type="term" value="P:regulation of DNA-templated transcription"/>
    <property type="evidence" value="ECO:0007669"/>
    <property type="project" value="InterPro"/>
</dbReference>
<keyword evidence="7" id="KW-0812">Transmembrane</keyword>
<feature type="transmembrane region" description="Helical" evidence="7">
    <location>
        <begin position="30"/>
        <end position="53"/>
    </location>
</feature>
<keyword evidence="7" id="KW-1133">Transmembrane helix</keyword>
<dbReference type="InterPro" id="IPR058031">
    <property type="entry name" value="AAA_lid_NorR"/>
</dbReference>
<sequence length="835" mass="91590">MGFLVPQKPIWGSMISGLGPFSQWSIRRKLMTTVIPLMALVLAVTGYAAKVVAGKYLGLSLERTTKVFTMGQASALTDHFEQARQDILLLARWPTDPQTLLRFLSLQADVRPGVYREAAFIPADGSAPLFAFDTGREVRLIGKEQAERIINPPHAAPAAAVGLGKDGVALLGLSETIYPPGILPGIAGGGTFHFFRLVTPVYGEDGSLMGFWMLSLDGRAARELLSIHNSPRSPLAAFQRTSEKRYSFFIDGQGWMLFQSGNPDDYEQPLSTDMARSGLRGDHGQPGNRSAFRPSTANEAYWRMVVDVQAARTGVETVNTEMEAHSPSNDTYSLGYSPVYFKNHPDKPAEVVGGVAFMDKSRLLLAAEYRLNDVLLAIFVASMALTTALLYAVARVITSPLLELAARVRSMPDQRVLTPIDLPARDRETSTLKDSINALVEAVLFQREELRLKDAHIHNHILRQPLDLDQQLADVPEEHPMEGVIGRSPAMRELKWLIRKAAAVDPDVLIIGETGTGKEVTAQAIHKLSRRASGPYITINCGALDENLLLDALFGHVKGAFSEAKADRKGAFLAAQGGTILLDEIGNASAKVQQALLRALAERTIIPLGSDQEIPFDARVIAATNVELLECVKEGSFREDLYYRLRVLTLHTPSLRERMEDIPPLVGAFLKESAAVMNKSSMSLSKGAWERIAAHHWPGNVRELKHCIMRAVAMADSNTIFLEDLRFDAKPSAGEWKEPEQQQPPTPARPSRKATPPAPQTQTVELNARQRKGLEFLAAHGSITRSQYQAILDVSVPARTAQYDLRDMVERGLLRIKGKGPATRYVAAGDSGKQD</sequence>
<feature type="domain" description="Sigma-54 factor interaction" evidence="8">
    <location>
        <begin position="484"/>
        <end position="713"/>
    </location>
</feature>
<dbReference type="Pfam" id="PF25601">
    <property type="entry name" value="AAA_lid_14"/>
    <property type="match status" value="1"/>
</dbReference>
<gene>
    <name evidence="9" type="primary">glrR_5</name>
    <name evidence="9" type="ORF">NNJEOMEG_01933</name>
</gene>
<evidence type="ECO:0000256" key="7">
    <source>
        <dbReference type="SAM" id="Phobius"/>
    </source>
</evidence>
<evidence type="ECO:0000313" key="10">
    <source>
        <dbReference type="Proteomes" id="UP000494245"/>
    </source>
</evidence>
<keyword evidence="2" id="KW-0067">ATP-binding</keyword>
<dbReference type="PROSITE" id="PS00676">
    <property type="entry name" value="SIGMA54_INTERACT_2"/>
    <property type="match status" value="1"/>
</dbReference>
<dbReference type="AlphaFoldDB" id="A0A6V8LQU5"/>
<reference evidence="9 10" key="1">
    <citation type="submission" date="2020-04" db="EMBL/GenBank/DDBJ databases">
        <authorList>
            <consortium name="Desulfovibrio sp. FSS-1 genome sequencing consortium"/>
            <person name="Shimoshige H."/>
            <person name="Kobayashi H."/>
            <person name="Maekawa T."/>
        </authorList>
    </citation>
    <scope>NUCLEOTIDE SEQUENCE [LARGE SCALE GENOMIC DNA]</scope>
    <source>
        <strain evidence="9 10">SIID29052-01</strain>
    </source>
</reference>
<keyword evidence="10" id="KW-1185">Reference proteome</keyword>
<dbReference type="InterPro" id="IPR025944">
    <property type="entry name" value="Sigma_54_int_dom_CS"/>
</dbReference>
<dbReference type="InterPro" id="IPR002078">
    <property type="entry name" value="Sigma_54_int"/>
</dbReference>
<dbReference type="Gene3D" id="3.40.50.300">
    <property type="entry name" value="P-loop containing nucleotide triphosphate hydrolases"/>
    <property type="match status" value="1"/>
</dbReference>
<evidence type="ECO:0000259" key="8">
    <source>
        <dbReference type="PROSITE" id="PS50045"/>
    </source>
</evidence>
<dbReference type="FunFam" id="3.40.50.300:FF:000006">
    <property type="entry name" value="DNA-binding transcriptional regulator NtrC"/>
    <property type="match status" value="1"/>
</dbReference>
<dbReference type="InterPro" id="IPR025943">
    <property type="entry name" value="Sigma_54_int_dom_ATP-bd_2"/>
</dbReference>
<feature type="region of interest" description="Disordered" evidence="6">
    <location>
        <begin position="732"/>
        <end position="763"/>
    </location>
</feature>
<dbReference type="Proteomes" id="UP000494245">
    <property type="component" value="Unassembled WGS sequence"/>
</dbReference>
<dbReference type="GO" id="GO:0005524">
    <property type="term" value="F:ATP binding"/>
    <property type="evidence" value="ECO:0007669"/>
    <property type="project" value="UniProtKB-KW"/>
</dbReference>
<organism evidence="9 10">
    <name type="scientific">Fundidesulfovibrio magnetotacticus</name>
    <dbReference type="NCBI Taxonomy" id="2730080"/>
    <lineage>
        <taxon>Bacteria</taxon>
        <taxon>Pseudomonadati</taxon>
        <taxon>Thermodesulfobacteriota</taxon>
        <taxon>Desulfovibrionia</taxon>
        <taxon>Desulfovibrionales</taxon>
        <taxon>Desulfovibrionaceae</taxon>
        <taxon>Fundidesulfovibrio</taxon>
    </lineage>
</organism>